<dbReference type="SMART" id="SM00192">
    <property type="entry name" value="LDLa"/>
    <property type="match status" value="2"/>
</dbReference>
<dbReference type="SUPFAM" id="SSF57424">
    <property type="entry name" value="LDL receptor-like module"/>
    <property type="match status" value="2"/>
</dbReference>
<dbReference type="Proteomes" id="UP001164746">
    <property type="component" value="Chromosome 7"/>
</dbReference>
<feature type="signal peptide" evidence="3">
    <location>
        <begin position="1"/>
        <end position="19"/>
    </location>
</feature>
<dbReference type="PRINTS" id="PR00261">
    <property type="entry name" value="LDLRECEPTOR"/>
</dbReference>
<evidence type="ECO:0000256" key="2">
    <source>
        <dbReference type="PROSITE-ProRule" id="PRU00124"/>
    </source>
</evidence>
<dbReference type="InterPro" id="IPR053103">
    <property type="entry name" value="IDLSRF-like_peptide"/>
</dbReference>
<feature type="chain" id="PRO_5045111390" evidence="3">
    <location>
        <begin position="20"/>
        <end position="129"/>
    </location>
</feature>
<keyword evidence="3" id="KW-0732">Signal</keyword>
<gene>
    <name evidence="4" type="ORF">MAR_035461</name>
</gene>
<dbReference type="Pfam" id="PF00057">
    <property type="entry name" value="Ldl_recept_a"/>
    <property type="match status" value="2"/>
</dbReference>
<dbReference type="PANTHER" id="PTHR20967:SF0">
    <property type="entry name" value="PROHORMONE-4"/>
    <property type="match status" value="1"/>
</dbReference>
<evidence type="ECO:0000313" key="5">
    <source>
        <dbReference type="Proteomes" id="UP001164746"/>
    </source>
</evidence>
<keyword evidence="1" id="KW-1015">Disulfide bond</keyword>
<dbReference type="CDD" id="cd00112">
    <property type="entry name" value="LDLa"/>
    <property type="match status" value="1"/>
</dbReference>
<evidence type="ECO:0000313" key="4">
    <source>
        <dbReference type="EMBL" id="WAR10385.1"/>
    </source>
</evidence>
<evidence type="ECO:0000256" key="1">
    <source>
        <dbReference type="ARBA" id="ARBA00023157"/>
    </source>
</evidence>
<protein>
    <submittedName>
        <fullName evidence="4">LRP8-like protein</fullName>
    </submittedName>
</protein>
<dbReference type="InterPro" id="IPR002172">
    <property type="entry name" value="LDrepeatLR_classA_rpt"/>
</dbReference>
<keyword evidence="5" id="KW-1185">Reference proteome</keyword>
<proteinExistence type="predicted"/>
<organism evidence="4 5">
    <name type="scientific">Mya arenaria</name>
    <name type="common">Soft-shell clam</name>
    <dbReference type="NCBI Taxonomy" id="6604"/>
    <lineage>
        <taxon>Eukaryota</taxon>
        <taxon>Metazoa</taxon>
        <taxon>Spiralia</taxon>
        <taxon>Lophotrochozoa</taxon>
        <taxon>Mollusca</taxon>
        <taxon>Bivalvia</taxon>
        <taxon>Autobranchia</taxon>
        <taxon>Heteroconchia</taxon>
        <taxon>Euheterodonta</taxon>
        <taxon>Imparidentia</taxon>
        <taxon>Neoheterodontei</taxon>
        <taxon>Myida</taxon>
        <taxon>Myoidea</taxon>
        <taxon>Myidae</taxon>
        <taxon>Mya</taxon>
    </lineage>
</organism>
<accession>A0ABY7EK73</accession>
<dbReference type="InterPro" id="IPR036055">
    <property type="entry name" value="LDL_receptor-like_sf"/>
</dbReference>
<sequence>MAWIRIVLIACVFPLMSHTLNISARETCHLLDMFFCNDSWECIHKSSVCDGYDHCRYGEDEAPPSCTTDACHKLDMVFCNVSRKCIHKDWICDGDNDCRNGEDEAASACMIKEVQINDDDDDVPIAIIY</sequence>
<dbReference type="PROSITE" id="PS50068">
    <property type="entry name" value="LDLRA_2"/>
    <property type="match status" value="2"/>
</dbReference>
<reference evidence="4" key="1">
    <citation type="submission" date="2022-11" db="EMBL/GenBank/DDBJ databases">
        <title>Centuries of genome instability and evolution in soft-shell clam transmissible cancer (bioRxiv).</title>
        <authorList>
            <person name="Hart S.F.M."/>
            <person name="Yonemitsu M.A."/>
            <person name="Giersch R.M."/>
            <person name="Beal B.F."/>
            <person name="Arriagada G."/>
            <person name="Davis B.W."/>
            <person name="Ostrander E.A."/>
            <person name="Goff S.P."/>
            <person name="Metzger M.J."/>
        </authorList>
    </citation>
    <scope>NUCLEOTIDE SEQUENCE</scope>
    <source>
        <strain evidence="4">MELC-2E11</strain>
        <tissue evidence="4">Siphon/mantle</tissue>
    </source>
</reference>
<dbReference type="Gene3D" id="4.10.400.10">
    <property type="entry name" value="Low-density Lipoprotein Receptor"/>
    <property type="match status" value="2"/>
</dbReference>
<dbReference type="InterPro" id="IPR023415">
    <property type="entry name" value="LDLR_class-A_CS"/>
</dbReference>
<dbReference type="PROSITE" id="PS01209">
    <property type="entry name" value="LDLRA_1"/>
    <property type="match status" value="1"/>
</dbReference>
<evidence type="ECO:0000256" key="3">
    <source>
        <dbReference type="SAM" id="SignalP"/>
    </source>
</evidence>
<dbReference type="PANTHER" id="PTHR20967">
    <property type="entry name" value="PROHORMONE-4"/>
    <property type="match status" value="1"/>
</dbReference>
<comment type="caution">
    <text evidence="2">Lacks conserved residue(s) required for the propagation of feature annotation.</text>
</comment>
<dbReference type="EMBL" id="CP111018">
    <property type="protein sequence ID" value="WAR10385.1"/>
    <property type="molecule type" value="Genomic_DNA"/>
</dbReference>
<name>A0ABY7EK73_MYAAR</name>